<feature type="region of interest" description="Disordered" evidence="1">
    <location>
        <begin position="173"/>
        <end position="228"/>
    </location>
</feature>
<accession>A0A418Q8W6</accession>
<organism evidence="2 3">
    <name type="scientific">Corynebacterium falsenii</name>
    <dbReference type="NCBI Taxonomy" id="108486"/>
    <lineage>
        <taxon>Bacteria</taxon>
        <taxon>Bacillati</taxon>
        <taxon>Actinomycetota</taxon>
        <taxon>Actinomycetes</taxon>
        <taxon>Mycobacteriales</taxon>
        <taxon>Corynebacteriaceae</taxon>
        <taxon>Corynebacterium</taxon>
    </lineage>
</organism>
<evidence type="ECO:0000256" key="1">
    <source>
        <dbReference type="SAM" id="MobiDB-lite"/>
    </source>
</evidence>
<proteinExistence type="predicted"/>
<sequence>MNQNSEPTTRAYAQFLDTISSYRFDINKPEAVTGTYDYSLVDTNHDDEPELVVRVNANQEESNIFFFYPASDGKNEGSPQVRQMNTDFAEGAASAGGARYEIHERRGTGELILTQGLSGTGMYTSTVYSFNGNDMEKTDTQWNYRSDRKPAELTQQQSELKWFDSKDHSGLTAWVPGKGFDNQSTAKQGKPNPTVSASPHASSEQPAAQSGQQLSAASPAENSSAQRKAMEQFPYYSPDWGSGPDSNFVRHTSDGFARAVYLAFIDHYATTGSTDAVVNATSPANGQTYAMTCSMSWEHNIAFCEGGNRASVSIFLSSFPVSDQGPSGQPYLSEIY</sequence>
<dbReference type="AlphaFoldDB" id="A0A418Q8W6"/>
<keyword evidence="3" id="KW-1185">Reference proteome</keyword>
<reference evidence="2 3" key="1">
    <citation type="submission" date="2018-09" db="EMBL/GenBank/DDBJ databases">
        <title>Optimization and identification of Corynebacterium falsenii FN1-14 from fish paste.</title>
        <authorList>
            <person name="Daroonpunt R."/>
            <person name="Tanasupawat S."/>
        </authorList>
    </citation>
    <scope>NUCLEOTIDE SEQUENCE [LARGE SCALE GENOMIC DNA]</scope>
    <source>
        <strain evidence="2 3">FN1-14</strain>
    </source>
</reference>
<gene>
    <name evidence="2" type="ORF">D3M95_01840</name>
</gene>
<evidence type="ECO:0000313" key="2">
    <source>
        <dbReference type="EMBL" id="RIX36071.1"/>
    </source>
</evidence>
<evidence type="ECO:0000313" key="3">
    <source>
        <dbReference type="Proteomes" id="UP000285278"/>
    </source>
</evidence>
<dbReference type="EMBL" id="QXJK01000002">
    <property type="protein sequence ID" value="RIX36071.1"/>
    <property type="molecule type" value="Genomic_DNA"/>
</dbReference>
<feature type="compositionally biased region" description="Low complexity" evidence="1">
    <location>
        <begin position="205"/>
        <end position="220"/>
    </location>
</feature>
<comment type="caution">
    <text evidence="2">The sequence shown here is derived from an EMBL/GenBank/DDBJ whole genome shotgun (WGS) entry which is preliminary data.</text>
</comment>
<protein>
    <submittedName>
        <fullName evidence="2">Uncharacterized protein</fullName>
    </submittedName>
</protein>
<feature type="compositionally biased region" description="Polar residues" evidence="1">
    <location>
        <begin position="181"/>
        <end position="204"/>
    </location>
</feature>
<dbReference type="Proteomes" id="UP000285278">
    <property type="component" value="Unassembled WGS sequence"/>
</dbReference>
<name>A0A418Q8W6_9CORY</name>